<reference evidence="2" key="2">
    <citation type="submission" date="2021-09" db="EMBL/GenBank/DDBJ databases">
        <authorList>
            <person name="Jia N."/>
            <person name="Wang J."/>
            <person name="Shi W."/>
            <person name="Du L."/>
            <person name="Sun Y."/>
            <person name="Zhan W."/>
            <person name="Jiang J."/>
            <person name="Wang Q."/>
            <person name="Zhang B."/>
            <person name="Ji P."/>
            <person name="Sakyi L.B."/>
            <person name="Cui X."/>
            <person name="Yuan T."/>
            <person name="Jiang B."/>
            <person name="Yang W."/>
            <person name="Lam T.T.-Y."/>
            <person name="Chang Q."/>
            <person name="Ding S."/>
            <person name="Wang X."/>
            <person name="Zhu J."/>
            <person name="Ruan X."/>
            <person name="Zhao L."/>
            <person name="Wei J."/>
            <person name="Que T."/>
            <person name="Du C."/>
            <person name="Cheng J."/>
            <person name="Dai P."/>
            <person name="Han X."/>
            <person name="Huang E."/>
            <person name="Gao Y."/>
            <person name="Liu J."/>
            <person name="Shao H."/>
            <person name="Ye R."/>
            <person name="Li L."/>
            <person name="Wei W."/>
            <person name="Wang X."/>
            <person name="Wang C."/>
            <person name="Huo Q."/>
            <person name="Li W."/>
            <person name="Guo W."/>
            <person name="Chen H."/>
            <person name="Chen S."/>
            <person name="Zhou L."/>
            <person name="Zhou L."/>
            <person name="Ni X."/>
            <person name="Tian J."/>
            <person name="Zhou Y."/>
            <person name="Sheng Y."/>
            <person name="Liu T."/>
            <person name="Pan Y."/>
            <person name="Xia L."/>
            <person name="Li J."/>
            <person name="Zhao F."/>
            <person name="Cao W."/>
        </authorList>
    </citation>
    <scope>NUCLEOTIDE SEQUENCE</scope>
    <source>
        <strain evidence="2">Rmic-2018</strain>
        <tissue evidence="2">Larvae</tissue>
    </source>
</reference>
<dbReference type="InterPro" id="IPR036291">
    <property type="entry name" value="NAD(P)-bd_dom_sf"/>
</dbReference>
<dbReference type="InterPro" id="IPR002347">
    <property type="entry name" value="SDR_fam"/>
</dbReference>
<evidence type="ECO:0008006" key="4">
    <source>
        <dbReference type="Google" id="ProtNLM"/>
    </source>
</evidence>
<name>A0A9J6E8J8_RHIMP</name>
<accession>A0A9J6E8J8</accession>
<dbReference type="SUPFAM" id="SSF51735">
    <property type="entry name" value="NAD(P)-binding Rossmann-fold domains"/>
    <property type="match status" value="1"/>
</dbReference>
<dbReference type="Proteomes" id="UP000821866">
    <property type="component" value="Chromosome 3"/>
</dbReference>
<dbReference type="Pfam" id="PF00106">
    <property type="entry name" value="adh_short"/>
    <property type="match status" value="1"/>
</dbReference>
<organism evidence="2 3">
    <name type="scientific">Rhipicephalus microplus</name>
    <name type="common">Cattle tick</name>
    <name type="synonym">Boophilus microplus</name>
    <dbReference type="NCBI Taxonomy" id="6941"/>
    <lineage>
        <taxon>Eukaryota</taxon>
        <taxon>Metazoa</taxon>
        <taxon>Ecdysozoa</taxon>
        <taxon>Arthropoda</taxon>
        <taxon>Chelicerata</taxon>
        <taxon>Arachnida</taxon>
        <taxon>Acari</taxon>
        <taxon>Parasitiformes</taxon>
        <taxon>Ixodida</taxon>
        <taxon>Ixodoidea</taxon>
        <taxon>Ixodidae</taxon>
        <taxon>Rhipicephalinae</taxon>
        <taxon>Rhipicephalus</taxon>
        <taxon>Boophilus</taxon>
    </lineage>
</organism>
<feature type="transmembrane region" description="Helical" evidence="1">
    <location>
        <begin position="37"/>
        <end position="55"/>
    </location>
</feature>
<proteinExistence type="predicted"/>
<sequence>MDHPRGDRDRLLGMGVLSGLTFLVLCLTPPLRFLVGLVSNFILAGIIGFQLAELMDRKYRKEVRLKHPTVFISGCDSGLGLHTARRLHEHGFEVHAGVLDPGSEGATTLKGMRVHVVPLDYMDEDSIVQAYKTVTTQLGDKELWGIVANAGVTNYGELEWMSYDELRWLVSVNVTGTIRFVKEGIALLRKSKGRIVIMSSVHGRMSIPGSVGASAAAAALCSLADGLRRELHKWQVNVSTVEPMLYKTRITDPENVKIGINEVINRMSPAMREEYGQVYLDAFKTLIPKRMQKHMHVNLNDVSKAVHCALTDPVPKARYRCGSTDVALCSIFELLPIEMVDSVLINVFQPKTKSRAKLFASSTAPPKDFTKAH</sequence>
<keyword evidence="1" id="KW-0812">Transmembrane</keyword>
<dbReference type="AlphaFoldDB" id="A0A9J6E8J8"/>
<dbReference type="EMBL" id="JABSTU010000005">
    <property type="protein sequence ID" value="KAH8030448.1"/>
    <property type="molecule type" value="Genomic_DNA"/>
</dbReference>
<dbReference type="VEuPathDB" id="VectorBase:LOC119182202"/>
<dbReference type="PRINTS" id="PR00081">
    <property type="entry name" value="GDHRDH"/>
</dbReference>
<evidence type="ECO:0000256" key="1">
    <source>
        <dbReference type="SAM" id="Phobius"/>
    </source>
</evidence>
<dbReference type="GO" id="GO:0008202">
    <property type="term" value="P:steroid metabolic process"/>
    <property type="evidence" value="ECO:0007669"/>
    <property type="project" value="TreeGrafter"/>
</dbReference>
<feature type="transmembrane region" description="Helical" evidence="1">
    <location>
        <begin position="12"/>
        <end position="31"/>
    </location>
</feature>
<dbReference type="Gene3D" id="3.40.50.720">
    <property type="entry name" value="NAD(P)-binding Rossmann-like Domain"/>
    <property type="match status" value="1"/>
</dbReference>
<keyword evidence="1" id="KW-0472">Membrane</keyword>
<dbReference type="PANTHER" id="PTHR43313:SF36">
    <property type="entry name" value="D-BETA-HYDROXYBUTYRATE DEHYDROGENASE, MITOCHONDRIAL"/>
    <property type="match status" value="1"/>
</dbReference>
<dbReference type="PANTHER" id="PTHR43313">
    <property type="entry name" value="SHORT-CHAIN DEHYDROGENASE/REDUCTASE FAMILY 9C"/>
    <property type="match status" value="1"/>
</dbReference>
<comment type="caution">
    <text evidence="2">The sequence shown here is derived from an EMBL/GenBank/DDBJ whole genome shotgun (WGS) entry which is preliminary data.</text>
</comment>
<protein>
    <recommendedName>
        <fullName evidence="4">Corticosteroid 11-beta-dehydrogenase</fullName>
    </recommendedName>
</protein>
<reference evidence="2" key="1">
    <citation type="journal article" date="2020" name="Cell">
        <title>Large-Scale Comparative Analyses of Tick Genomes Elucidate Their Genetic Diversity and Vector Capacities.</title>
        <authorList>
            <consortium name="Tick Genome and Microbiome Consortium (TIGMIC)"/>
            <person name="Jia N."/>
            <person name="Wang J."/>
            <person name="Shi W."/>
            <person name="Du L."/>
            <person name="Sun Y."/>
            <person name="Zhan W."/>
            <person name="Jiang J.F."/>
            <person name="Wang Q."/>
            <person name="Zhang B."/>
            <person name="Ji P."/>
            <person name="Bell-Sakyi L."/>
            <person name="Cui X.M."/>
            <person name="Yuan T.T."/>
            <person name="Jiang B.G."/>
            <person name="Yang W.F."/>
            <person name="Lam T.T."/>
            <person name="Chang Q.C."/>
            <person name="Ding S.J."/>
            <person name="Wang X.J."/>
            <person name="Zhu J.G."/>
            <person name="Ruan X.D."/>
            <person name="Zhao L."/>
            <person name="Wei J.T."/>
            <person name="Ye R.Z."/>
            <person name="Que T.C."/>
            <person name="Du C.H."/>
            <person name="Zhou Y.H."/>
            <person name="Cheng J.X."/>
            <person name="Dai P.F."/>
            <person name="Guo W.B."/>
            <person name="Han X.H."/>
            <person name="Huang E.J."/>
            <person name="Li L.F."/>
            <person name="Wei W."/>
            <person name="Gao Y.C."/>
            <person name="Liu J.Z."/>
            <person name="Shao H.Z."/>
            <person name="Wang X."/>
            <person name="Wang C.C."/>
            <person name="Yang T.C."/>
            <person name="Huo Q.B."/>
            <person name="Li W."/>
            <person name="Chen H.Y."/>
            <person name="Chen S.E."/>
            <person name="Zhou L.G."/>
            <person name="Ni X.B."/>
            <person name="Tian J.H."/>
            <person name="Sheng Y."/>
            <person name="Liu T."/>
            <person name="Pan Y.S."/>
            <person name="Xia L.Y."/>
            <person name="Li J."/>
            <person name="Zhao F."/>
            <person name="Cao W.C."/>
        </authorList>
    </citation>
    <scope>NUCLEOTIDE SEQUENCE</scope>
    <source>
        <strain evidence="2">Rmic-2018</strain>
    </source>
</reference>
<keyword evidence="3" id="KW-1185">Reference proteome</keyword>
<gene>
    <name evidence="2" type="ORF">HPB51_006880</name>
</gene>
<keyword evidence="1" id="KW-1133">Transmembrane helix</keyword>
<dbReference type="GO" id="GO:0016491">
    <property type="term" value="F:oxidoreductase activity"/>
    <property type="evidence" value="ECO:0007669"/>
    <property type="project" value="TreeGrafter"/>
</dbReference>
<evidence type="ECO:0000313" key="2">
    <source>
        <dbReference type="EMBL" id="KAH8030448.1"/>
    </source>
</evidence>
<evidence type="ECO:0000313" key="3">
    <source>
        <dbReference type="Proteomes" id="UP000821866"/>
    </source>
</evidence>